<sequence length="149" mass="17568">MEIERKYLVETCPFSLHDYPSHEIEQGYLNTEPVVRIRRYDDSYVLTYKSKGFLVREEYNLPLTKEAYEHLRTKIDGRLIQKRRYLIPLEDGLTVELDCFHGDLAPLMLAEIEFPSVEKADTYTPPSWFGEDVTFSKQYHNSVLSRLSI</sequence>
<dbReference type="PANTHER" id="PTHR40114">
    <property type="entry name" value="SLR0698 PROTEIN"/>
    <property type="match status" value="1"/>
</dbReference>
<protein>
    <submittedName>
        <fullName evidence="3">Adenylate cyclase</fullName>
    </submittedName>
</protein>
<dbReference type="EMBL" id="QVLX01000004">
    <property type="protein sequence ID" value="RGE87220.1"/>
    <property type="molecule type" value="Genomic_DNA"/>
</dbReference>
<comment type="caution">
    <text evidence="3">The sequence shown here is derived from an EMBL/GenBank/DDBJ whole genome shotgun (WGS) entry which is preliminary data.</text>
</comment>
<evidence type="ECO:0000313" key="3">
    <source>
        <dbReference type="EMBL" id="RGE87220.1"/>
    </source>
</evidence>
<accession>A0A3E3K249</accession>
<dbReference type="Gene3D" id="2.40.320.10">
    <property type="entry name" value="Hypothetical Protein Pfu-838710-001"/>
    <property type="match status" value="1"/>
</dbReference>
<evidence type="ECO:0000259" key="2">
    <source>
        <dbReference type="PROSITE" id="PS51707"/>
    </source>
</evidence>
<dbReference type="Pfam" id="PF01928">
    <property type="entry name" value="CYTH"/>
    <property type="match status" value="1"/>
</dbReference>
<organism evidence="3 4">
    <name type="scientific">Sellimonas intestinalis</name>
    <dbReference type="NCBI Taxonomy" id="1653434"/>
    <lineage>
        <taxon>Bacteria</taxon>
        <taxon>Bacillati</taxon>
        <taxon>Bacillota</taxon>
        <taxon>Clostridia</taxon>
        <taxon>Lachnospirales</taxon>
        <taxon>Lachnospiraceae</taxon>
        <taxon>Sellimonas</taxon>
    </lineage>
</organism>
<feature type="domain" description="CYTH" evidence="2">
    <location>
        <begin position="1"/>
        <end position="149"/>
    </location>
</feature>
<gene>
    <name evidence="3" type="ORF">DW016_08700</name>
</gene>
<feature type="active site" description="Proton acceptor" evidence="1">
    <location>
        <position position="28"/>
    </location>
</feature>
<dbReference type="RefSeq" id="WP_053769635.1">
    <property type="nucleotide sequence ID" value="NZ_CATZPC010000003.1"/>
</dbReference>
<name>A0A3E3K249_9FIRM</name>
<dbReference type="CDD" id="cd07761">
    <property type="entry name" value="CYTH-like_CthTTM-like"/>
    <property type="match status" value="1"/>
</dbReference>
<dbReference type="OrthoDB" id="9805588at2"/>
<reference evidence="3 4" key="1">
    <citation type="submission" date="2018-08" db="EMBL/GenBank/DDBJ databases">
        <title>A genome reference for cultivated species of the human gut microbiota.</title>
        <authorList>
            <person name="Zou Y."/>
            <person name="Xue W."/>
            <person name="Luo G."/>
        </authorList>
    </citation>
    <scope>NUCLEOTIDE SEQUENCE [LARGE SCALE GENOMIC DNA]</scope>
    <source>
        <strain evidence="3 4">AF37-2AT</strain>
    </source>
</reference>
<dbReference type="PIRSF" id="PIRSF016487">
    <property type="entry name" value="CYTH_UCP016487"/>
    <property type="match status" value="1"/>
</dbReference>
<proteinExistence type="predicted"/>
<dbReference type="SUPFAM" id="SSF55154">
    <property type="entry name" value="CYTH-like phosphatases"/>
    <property type="match status" value="1"/>
</dbReference>
<keyword evidence="4" id="KW-1185">Reference proteome</keyword>
<dbReference type="InterPro" id="IPR023577">
    <property type="entry name" value="CYTH_domain"/>
</dbReference>
<dbReference type="InterPro" id="IPR033469">
    <property type="entry name" value="CYTH-like_dom_sf"/>
</dbReference>
<dbReference type="InterPro" id="IPR012042">
    <property type="entry name" value="NeuTTM/CthTTM-like"/>
</dbReference>
<dbReference type="SMART" id="SM01118">
    <property type="entry name" value="CYTH"/>
    <property type="match status" value="1"/>
</dbReference>
<dbReference type="AlphaFoldDB" id="A0A3E3K249"/>
<evidence type="ECO:0000256" key="1">
    <source>
        <dbReference type="PIRSR" id="PIRSR016487-1"/>
    </source>
</evidence>
<dbReference type="PANTHER" id="PTHR40114:SF1">
    <property type="entry name" value="SLR0698 PROTEIN"/>
    <property type="match status" value="1"/>
</dbReference>
<dbReference type="Proteomes" id="UP000261080">
    <property type="component" value="Unassembled WGS sequence"/>
</dbReference>
<dbReference type="GeneID" id="97192172"/>
<evidence type="ECO:0000313" key="4">
    <source>
        <dbReference type="Proteomes" id="UP000261080"/>
    </source>
</evidence>
<dbReference type="PROSITE" id="PS51707">
    <property type="entry name" value="CYTH"/>
    <property type="match status" value="1"/>
</dbReference>